<proteinExistence type="inferred from homology"/>
<evidence type="ECO:0000256" key="5">
    <source>
        <dbReference type="ARBA" id="ARBA00020054"/>
    </source>
</evidence>
<evidence type="ECO:0000256" key="3">
    <source>
        <dbReference type="ARBA" id="ARBA00002938"/>
    </source>
</evidence>
<evidence type="ECO:0000313" key="15">
    <source>
        <dbReference type="EMBL" id="MEZ0491127.1"/>
    </source>
</evidence>
<dbReference type="InterPro" id="IPR029061">
    <property type="entry name" value="THDP-binding"/>
</dbReference>
<evidence type="ECO:0000256" key="4">
    <source>
        <dbReference type="ARBA" id="ARBA00007812"/>
    </source>
</evidence>
<keyword evidence="7" id="KW-0210">Decarboxylase</keyword>
<keyword evidence="16" id="KW-1185">Reference proteome</keyword>
<evidence type="ECO:0000256" key="1">
    <source>
        <dbReference type="ARBA" id="ARBA00001920"/>
    </source>
</evidence>
<dbReference type="Proteomes" id="UP001566476">
    <property type="component" value="Unassembled WGS sequence"/>
</dbReference>
<sequence length="577" mass="60550">MTPHATPTVTVGEYLARRLVELGGAHLFGLPGDFNLGLLDEMLEVPGIEWVGNTNELNAAYAADAHARTTRGVAALVTTYGVGELSAVNGIAGSFAEDVPVVQVTGMPETGACQRGALLHHSLADGDHEHFVRAYREVTATGAVLRAADAALEIDRVLRVALERSKPVYLGVPADVALAHVSSAPLRRPLRPAPSDPVALEDLRTALAEVLADVPALTVLAGTQVHRRRAEGGLAALAGQDGVRVATLVGAKAMLAEQHPASLGTYQGAMTISPDVRRAVDEAELLVLAGAVLSDVMTGLFSHGFDPARAIWLGIAEAVVDGVTFHDVRLEDTLPLLAEVARERAFTALPPVEGVWPHVSAPTGEHRDTGAEDAPLTQHALWRTVQGWLPQDAIVVADAGTSLYGSLELRLPPGAELLVQPIWSSIGFTVPAVLGTVLAAPHRRSILFVGDGAAQLTVQELATVLQRDPAPGQPAPVVVVVDNSGYTIERVLQSPKAVYQDVTSWDWLAVPALFAPGRDVLTARAGSRAELQDALTRIAAAPHRPAVVHAVLDAHDVPPLLARLGAAVASGRTAPVR</sequence>
<dbReference type="Pfam" id="PF02776">
    <property type="entry name" value="TPP_enzyme_N"/>
    <property type="match status" value="1"/>
</dbReference>
<dbReference type="InterPro" id="IPR047213">
    <property type="entry name" value="TPP_PYR_PDC_IPDC-like"/>
</dbReference>
<comment type="cofactor">
    <cofactor evidence="2">
        <name>thiamine diphosphate</name>
        <dbReference type="ChEBI" id="CHEBI:58937"/>
    </cofactor>
</comment>
<comment type="function">
    <text evidence="3">Decarboxylates branched-chain and aromatic alpha-keto acids to aldehydes.</text>
</comment>
<feature type="domain" description="Thiamine pyrophosphate enzyme central" evidence="12">
    <location>
        <begin position="206"/>
        <end position="326"/>
    </location>
</feature>
<dbReference type="PIRSF" id="PIRSF036565">
    <property type="entry name" value="Pyruvt_ip_decrb"/>
    <property type="match status" value="1"/>
</dbReference>
<comment type="cofactor">
    <cofactor evidence="1">
        <name>a metal cation</name>
        <dbReference type="ChEBI" id="CHEBI:25213"/>
    </cofactor>
</comment>
<dbReference type="InterPro" id="IPR011766">
    <property type="entry name" value="TPP_enzyme_TPP-bd"/>
</dbReference>
<evidence type="ECO:0000259" key="12">
    <source>
        <dbReference type="Pfam" id="PF00205"/>
    </source>
</evidence>
<dbReference type="PANTHER" id="PTHR43452:SF30">
    <property type="entry name" value="PYRUVATE DECARBOXYLASE ISOZYME 1-RELATED"/>
    <property type="match status" value="1"/>
</dbReference>
<dbReference type="PROSITE" id="PS00187">
    <property type="entry name" value="TPP_ENZYMES"/>
    <property type="match status" value="1"/>
</dbReference>
<dbReference type="Pfam" id="PF00205">
    <property type="entry name" value="TPP_enzyme_M"/>
    <property type="match status" value="1"/>
</dbReference>
<dbReference type="InterPro" id="IPR047214">
    <property type="entry name" value="TPP_PDC_IPDC"/>
</dbReference>
<dbReference type="InterPro" id="IPR029035">
    <property type="entry name" value="DHS-like_NAD/FAD-binding_dom"/>
</dbReference>
<dbReference type="EMBL" id="JBGGTQ010000001">
    <property type="protein sequence ID" value="MEZ0491127.1"/>
    <property type="molecule type" value="Genomic_DNA"/>
</dbReference>
<accession>A0ABV4I1N8</accession>
<dbReference type="InterPro" id="IPR012110">
    <property type="entry name" value="PDC/IPDC-like"/>
</dbReference>
<keyword evidence="8" id="KW-0460">Magnesium</keyword>
<evidence type="ECO:0000256" key="2">
    <source>
        <dbReference type="ARBA" id="ARBA00001964"/>
    </source>
</evidence>
<evidence type="ECO:0000256" key="7">
    <source>
        <dbReference type="ARBA" id="ARBA00022793"/>
    </source>
</evidence>
<gene>
    <name evidence="15" type="ORF">AB2L28_02605</name>
</gene>
<reference evidence="15 16" key="1">
    <citation type="submission" date="2024-07" db="EMBL/GenBank/DDBJ databases">
        <authorList>
            <person name="Thanompreechachai J."/>
            <person name="Duangmal K."/>
        </authorList>
    </citation>
    <scope>NUCLEOTIDE SEQUENCE [LARGE SCALE GENOMIC DNA]</scope>
    <source>
        <strain evidence="15 16">TBRC 1896</strain>
    </source>
</reference>
<dbReference type="Gene3D" id="3.40.50.970">
    <property type="match status" value="2"/>
</dbReference>
<evidence type="ECO:0000256" key="9">
    <source>
        <dbReference type="ARBA" id="ARBA00023052"/>
    </source>
</evidence>
<dbReference type="SUPFAM" id="SSF52518">
    <property type="entry name" value="Thiamin diphosphate-binding fold (THDP-binding)"/>
    <property type="match status" value="2"/>
</dbReference>
<feature type="domain" description="Thiamine pyrophosphate enzyme N-terminal TPP-binding" evidence="14">
    <location>
        <begin position="10"/>
        <end position="118"/>
    </location>
</feature>
<keyword evidence="10" id="KW-0456">Lyase</keyword>
<comment type="caution">
    <text evidence="15">The sequence shown here is derived from an EMBL/GenBank/DDBJ whole genome shotgun (WGS) entry which is preliminary data.</text>
</comment>
<evidence type="ECO:0000259" key="13">
    <source>
        <dbReference type="Pfam" id="PF02775"/>
    </source>
</evidence>
<protein>
    <recommendedName>
        <fullName evidence="5">Alpha-keto-acid decarboxylase</fullName>
    </recommendedName>
</protein>
<evidence type="ECO:0000256" key="8">
    <source>
        <dbReference type="ARBA" id="ARBA00022842"/>
    </source>
</evidence>
<dbReference type="CDD" id="cd07038">
    <property type="entry name" value="TPP_PYR_PDC_IPDC_like"/>
    <property type="match status" value="1"/>
</dbReference>
<dbReference type="Pfam" id="PF02775">
    <property type="entry name" value="TPP_enzyme_C"/>
    <property type="match status" value="1"/>
</dbReference>
<dbReference type="SUPFAM" id="SSF52467">
    <property type="entry name" value="DHS-like NAD/FAD-binding domain"/>
    <property type="match status" value="1"/>
</dbReference>
<evidence type="ECO:0000256" key="11">
    <source>
        <dbReference type="RuleBase" id="RU362132"/>
    </source>
</evidence>
<keyword evidence="6" id="KW-0479">Metal-binding</keyword>
<comment type="similarity">
    <text evidence="4 11">Belongs to the TPP enzyme family.</text>
</comment>
<evidence type="ECO:0000313" key="16">
    <source>
        <dbReference type="Proteomes" id="UP001566476"/>
    </source>
</evidence>
<dbReference type="PANTHER" id="PTHR43452">
    <property type="entry name" value="PYRUVATE DECARBOXYLASE"/>
    <property type="match status" value="1"/>
</dbReference>
<dbReference type="InterPro" id="IPR000399">
    <property type="entry name" value="TPP-bd_CS"/>
</dbReference>
<evidence type="ECO:0000256" key="10">
    <source>
        <dbReference type="ARBA" id="ARBA00023239"/>
    </source>
</evidence>
<feature type="domain" description="Thiamine pyrophosphate enzyme TPP-binding" evidence="13">
    <location>
        <begin position="413"/>
        <end position="549"/>
    </location>
</feature>
<dbReference type="CDD" id="cd02005">
    <property type="entry name" value="TPP_PDC_IPDC"/>
    <property type="match status" value="1"/>
</dbReference>
<dbReference type="InterPro" id="IPR012001">
    <property type="entry name" value="Thiamin_PyroP_enz_TPP-bd_dom"/>
</dbReference>
<evidence type="ECO:0000256" key="6">
    <source>
        <dbReference type="ARBA" id="ARBA00022723"/>
    </source>
</evidence>
<dbReference type="Gene3D" id="3.40.50.1220">
    <property type="entry name" value="TPP-binding domain"/>
    <property type="match status" value="1"/>
</dbReference>
<organism evidence="15 16">
    <name type="scientific">Kineococcus mangrovi</name>
    <dbReference type="NCBI Taxonomy" id="1660183"/>
    <lineage>
        <taxon>Bacteria</taxon>
        <taxon>Bacillati</taxon>
        <taxon>Actinomycetota</taxon>
        <taxon>Actinomycetes</taxon>
        <taxon>Kineosporiales</taxon>
        <taxon>Kineosporiaceae</taxon>
        <taxon>Kineococcus</taxon>
    </lineage>
</organism>
<dbReference type="RefSeq" id="WP_370717156.1">
    <property type="nucleotide sequence ID" value="NZ_JBGGTQ010000001.1"/>
</dbReference>
<keyword evidence="9 11" id="KW-0786">Thiamine pyrophosphate</keyword>
<name>A0ABV4I1N8_9ACTN</name>
<dbReference type="InterPro" id="IPR012000">
    <property type="entry name" value="Thiamin_PyroP_enz_cen_dom"/>
</dbReference>
<evidence type="ECO:0000259" key="14">
    <source>
        <dbReference type="Pfam" id="PF02776"/>
    </source>
</evidence>